<feature type="transmembrane region" description="Helical" evidence="7">
    <location>
        <begin position="380"/>
        <end position="400"/>
    </location>
</feature>
<feature type="transmembrane region" description="Helical" evidence="7">
    <location>
        <begin position="229"/>
        <end position="251"/>
    </location>
</feature>
<dbReference type="InterPro" id="IPR020846">
    <property type="entry name" value="MFS_dom"/>
</dbReference>
<feature type="transmembrane region" description="Helical" evidence="7">
    <location>
        <begin position="406"/>
        <end position="424"/>
    </location>
</feature>
<feature type="domain" description="Major facilitator superfamily (MFS) profile" evidence="8">
    <location>
        <begin position="76"/>
        <end position="564"/>
    </location>
</feature>
<evidence type="ECO:0000313" key="10">
    <source>
        <dbReference type="Proteomes" id="UP000664534"/>
    </source>
</evidence>
<comment type="caution">
    <text evidence="9">The sequence shown here is derived from an EMBL/GenBank/DDBJ whole genome shotgun (WGS) entry which is preliminary data.</text>
</comment>
<evidence type="ECO:0000256" key="5">
    <source>
        <dbReference type="ARBA" id="ARBA00023136"/>
    </source>
</evidence>
<dbReference type="Pfam" id="PF07690">
    <property type="entry name" value="MFS_1"/>
    <property type="match status" value="1"/>
</dbReference>
<feature type="transmembrane region" description="Helical" evidence="7">
    <location>
        <begin position="171"/>
        <end position="191"/>
    </location>
</feature>
<gene>
    <name evidence="9" type="ORF">IMSHALPRED_003701</name>
</gene>
<keyword evidence="4 7" id="KW-1133">Transmembrane helix</keyword>
<evidence type="ECO:0000256" key="7">
    <source>
        <dbReference type="SAM" id="Phobius"/>
    </source>
</evidence>
<keyword evidence="2" id="KW-0813">Transport</keyword>
<feature type="transmembrane region" description="Helical" evidence="7">
    <location>
        <begin position="197"/>
        <end position="217"/>
    </location>
</feature>
<protein>
    <recommendedName>
        <fullName evidence="8">Major facilitator superfamily (MFS) profile domain-containing protein</fullName>
    </recommendedName>
</protein>
<feature type="compositionally biased region" description="Polar residues" evidence="6">
    <location>
        <begin position="1"/>
        <end position="20"/>
    </location>
</feature>
<feature type="transmembrane region" description="Helical" evidence="7">
    <location>
        <begin position="73"/>
        <end position="99"/>
    </location>
</feature>
<feature type="transmembrane region" description="Helical" evidence="7">
    <location>
        <begin position="339"/>
        <end position="360"/>
    </location>
</feature>
<dbReference type="PANTHER" id="PTHR23501">
    <property type="entry name" value="MAJOR FACILITATOR SUPERFAMILY"/>
    <property type="match status" value="1"/>
</dbReference>
<keyword evidence="3 7" id="KW-0812">Transmembrane</keyword>
<dbReference type="AlphaFoldDB" id="A0A8H3J8B7"/>
<evidence type="ECO:0000256" key="3">
    <source>
        <dbReference type="ARBA" id="ARBA00022692"/>
    </source>
</evidence>
<dbReference type="SUPFAM" id="SSF103473">
    <property type="entry name" value="MFS general substrate transporter"/>
    <property type="match status" value="1"/>
</dbReference>
<feature type="transmembrane region" description="Helical" evidence="7">
    <location>
        <begin position="111"/>
        <end position="129"/>
    </location>
</feature>
<feature type="transmembrane region" description="Helical" evidence="7">
    <location>
        <begin position="464"/>
        <end position="483"/>
    </location>
</feature>
<accession>A0A8H3J8B7</accession>
<dbReference type="OrthoDB" id="10021397at2759"/>
<dbReference type="InterPro" id="IPR036259">
    <property type="entry name" value="MFS_trans_sf"/>
</dbReference>
<dbReference type="PROSITE" id="PS50850">
    <property type="entry name" value="MFS"/>
    <property type="match status" value="1"/>
</dbReference>
<comment type="subcellular location">
    <subcellularLocation>
        <location evidence="1">Membrane</location>
        <topology evidence="1">Multi-pass membrane protein</topology>
    </subcellularLocation>
</comment>
<dbReference type="InterPro" id="IPR011701">
    <property type="entry name" value="MFS"/>
</dbReference>
<sequence length="573" mass="60438">MTATPSVVDGSPNSSISQFSVVKEKDASSPSNGQVVQPLRDQTKPEGASPDDAEEMDELSRIATSDFPHGFKLAFIIVALVLSIFLVALDMTIVATAIPRITDEFHSLNQVGWYGSAFFLTVGAFQSTWGKAYKYFHLKPSFLMAIGIFEIGSLICGVAQGSTTLIVGRAIAGMGGAGITSGAYTMIAFAVPPAQRPAFTGLLGASYGCASVIGPLLGGVFTSRATWRWCFYVNLPIGGASAAVILLFFHAPAASKPVKASWKEKLLQMDPAGTFTIMAAIICYLLALQWGGVTKSWSDSSVIGTLVGFCLLLMVFGVVEWYMGDRAMLQGALLRRREILVNCLFNFFSAGAFFALLYYLPIYFQSVDNVSASESGIRNIPLVLGVSLFSVVSGGLITVYGVYVPFLLAGGSIATIAAGLLYTLDIGSPSSHWIGYQALAGVGIGLTIQVPIIANQAFVKVSEISSVTAVTLFFQTIGGAFFVSAGQSAYTNRLLARVPVLAPGVSPALVVATGATELRRVFSAEELPGIILAYMDGLKLTFALAVALAGVTVPIAVFAKWQNVKPKVPGTAV</sequence>
<name>A0A8H3J8B7_9LECA</name>
<dbReference type="Proteomes" id="UP000664534">
    <property type="component" value="Unassembled WGS sequence"/>
</dbReference>
<feature type="transmembrane region" description="Helical" evidence="7">
    <location>
        <begin position="540"/>
        <end position="559"/>
    </location>
</feature>
<evidence type="ECO:0000256" key="6">
    <source>
        <dbReference type="SAM" id="MobiDB-lite"/>
    </source>
</evidence>
<evidence type="ECO:0000259" key="8">
    <source>
        <dbReference type="PROSITE" id="PS50850"/>
    </source>
</evidence>
<feature type="transmembrane region" description="Helical" evidence="7">
    <location>
        <begin position="302"/>
        <end position="319"/>
    </location>
</feature>
<keyword evidence="5 7" id="KW-0472">Membrane</keyword>
<dbReference type="EMBL" id="CAJPDT010000189">
    <property type="protein sequence ID" value="CAF9942477.1"/>
    <property type="molecule type" value="Genomic_DNA"/>
</dbReference>
<feature type="transmembrane region" description="Helical" evidence="7">
    <location>
        <begin position="271"/>
        <end position="290"/>
    </location>
</feature>
<dbReference type="CDD" id="cd17502">
    <property type="entry name" value="MFS_Azr1_MDR_like"/>
    <property type="match status" value="1"/>
</dbReference>
<feature type="transmembrane region" description="Helical" evidence="7">
    <location>
        <begin position="141"/>
        <end position="159"/>
    </location>
</feature>
<dbReference type="GO" id="GO:0005886">
    <property type="term" value="C:plasma membrane"/>
    <property type="evidence" value="ECO:0007669"/>
    <property type="project" value="TreeGrafter"/>
</dbReference>
<dbReference type="Gene3D" id="1.20.1720.10">
    <property type="entry name" value="Multidrug resistance protein D"/>
    <property type="match status" value="1"/>
</dbReference>
<dbReference type="FunFam" id="1.20.1250.20:FF:000196">
    <property type="entry name" value="MFS toxin efflux pump (AflT)"/>
    <property type="match status" value="1"/>
</dbReference>
<dbReference type="GO" id="GO:0022857">
    <property type="term" value="F:transmembrane transporter activity"/>
    <property type="evidence" value="ECO:0007669"/>
    <property type="project" value="InterPro"/>
</dbReference>
<evidence type="ECO:0000313" key="9">
    <source>
        <dbReference type="EMBL" id="CAF9942477.1"/>
    </source>
</evidence>
<keyword evidence="10" id="KW-1185">Reference proteome</keyword>
<dbReference type="FunFam" id="1.20.1720.10:FF:000012">
    <property type="entry name" value="MFS toxin efflux pump (AflT)"/>
    <property type="match status" value="1"/>
</dbReference>
<dbReference type="Gene3D" id="1.20.1250.20">
    <property type="entry name" value="MFS general substrate transporter like domains"/>
    <property type="match status" value="1"/>
</dbReference>
<evidence type="ECO:0000256" key="4">
    <source>
        <dbReference type="ARBA" id="ARBA00022989"/>
    </source>
</evidence>
<evidence type="ECO:0000256" key="2">
    <source>
        <dbReference type="ARBA" id="ARBA00022448"/>
    </source>
</evidence>
<feature type="region of interest" description="Disordered" evidence="6">
    <location>
        <begin position="1"/>
        <end position="55"/>
    </location>
</feature>
<evidence type="ECO:0000256" key="1">
    <source>
        <dbReference type="ARBA" id="ARBA00004141"/>
    </source>
</evidence>
<feature type="transmembrane region" description="Helical" evidence="7">
    <location>
        <begin position="436"/>
        <end position="458"/>
    </location>
</feature>
<organism evidence="9 10">
    <name type="scientific">Imshaugia aleurites</name>
    <dbReference type="NCBI Taxonomy" id="172621"/>
    <lineage>
        <taxon>Eukaryota</taxon>
        <taxon>Fungi</taxon>
        <taxon>Dikarya</taxon>
        <taxon>Ascomycota</taxon>
        <taxon>Pezizomycotina</taxon>
        <taxon>Lecanoromycetes</taxon>
        <taxon>OSLEUM clade</taxon>
        <taxon>Lecanoromycetidae</taxon>
        <taxon>Lecanorales</taxon>
        <taxon>Lecanorineae</taxon>
        <taxon>Parmeliaceae</taxon>
        <taxon>Imshaugia</taxon>
    </lineage>
</organism>
<proteinExistence type="predicted"/>
<dbReference type="PANTHER" id="PTHR23501:SF177">
    <property type="entry name" value="MAJOR FACILITATOR SUPERFAMILY (MFS) PROFILE DOMAIN-CONTAINING PROTEIN-RELATED"/>
    <property type="match status" value="1"/>
</dbReference>
<reference evidence="9" key="1">
    <citation type="submission" date="2021-03" db="EMBL/GenBank/DDBJ databases">
        <authorList>
            <person name="Tagirdzhanova G."/>
        </authorList>
    </citation>
    <scope>NUCLEOTIDE SEQUENCE</scope>
</reference>
<feature type="transmembrane region" description="Helical" evidence="7">
    <location>
        <begin position="495"/>
        <end position="515"/>
    </location>
</feature>